<dbReference type="PANTHER" id="PTHR35270:SF2">
    <property type="entry name" value="FUSELESS, ISOFORM A"/>
    <property type="match status" value="1"/>
</dbReference>
<protein>
    <submittedName>
        <fullName evidence="2">Protein fuseless</fullName>
    </submittedName>
</protein>
<feature type="transmembrane region" description="Helical" evidence="1">
    <location>
        <begin position="310"/>
        <end position="327"/>
    </location>
</feature>
<feature type="transmembrane region" description="Helical" evidence="1">
    <location>
        <begin position="35"/>
        <end position="57"/>
    </location>
</feature>
<feature type="transmembrane region" description="Helical" evidence="1">
    <location>
        <begin position="239"/>
        <end position="257"/>
    </location>
</feature>
<dbReference type="AlphaFoldDB" id="A0A5E4MHV4"/>
<dbReference type="Proteomes" id="UP000325440">
    <property type="component" value="Unassembled WGS sequence"/>
</dbReference>
<dbReference type="GO" id="GO:0007274">
    <property type="term" value="P:neuromuscular synaptic transmission"/>
    <property type="evidence" value="ECO:0007669"/>
    <property type="project" value="TreeGrafter"/>
</dbReference>
<evidence type="ECO:0000256" key="1">
    <source>
        <dbReference type="SAM" id="Phobius"/>
    </source>
</evidence>
<dbReference type="GO" id="GO:0042734">
    <property type="term" value="C:presynaptic membrane"/>
    <property type="evidence" value="ECO:0007669"/>
    <property type="project" value="TreeGrafter"/>
</dbReference>
<dbReference type="InterPro" id="IPR032751">
    <property type="entry name" value="Fuseless"/>
</dbReference>
<keyword evidence="3" id="KW-1185">Reference proteome</keyword>
<reference evidence="2 3" key="1">
    <citation type="submission" date="2019-08" db="EMBL/GenBank/DDBJ databases">
        <authorList>
            <person name="Alioto T."/>
            <person name="Alioto T."/>
            <person name="Gomez Garrido J."/>
        </authorList>
    </citation>
    <scope>NUCLEOTIDE SEQUENCE [LARGE SCALE GENOMIC DNA]</scope>
</reference>
<feature type="transmembrane region" description="Helical" evidence="1">
    <location>
        <begin position="197"/>
        <end position="219"/>
    </location>
</feature>
<feature type="transmembrane region" description="Helical" evidence="1">
    <location>
        <begin position="278"/>
        <end position="298"/>
    </location>
</feature>
<dbReference type="GO" id="GO:0070073">
    <property type="term" value="P:clustering of voltage-gated calcium channels"/>
    <property type="evidence" value="ECO:0007669"/>
    <property type="project" value="TreeGrafter"/>
</dbReference>
<feature type="transmembrane region" description="Helical" evidence="1">
    <location>
        <begin position="69"/>
        <end position="92"/>
    </location>
</feature>
<gene>
    <name evidence="2" type="ORF">CINCED_3A008886</name>
</gene>
<feature type="transmembrane region" description="Helical" evidence="1">
    <location>
        <begin position="104"/>
        <end position="126"/>
    </location>
</feature>
<sequence length="423" mass="48817">MAIIVQPTELHQTVRTPETAATPSRRKSRWAYRGLTVLDVFLHVFVASTIVIGIWRASYQLYIAYYDYINPWFATGASVFVQLLLSVLSDPLVKYFKQKNHSKIAFWVVSRVYIYSRFVSGMFMYVCQEWLLELSLSEVHKVVPNEIVLLICIIILCLITKLASIMGPPTCGFEFDPKPEEIFQFDRMFWPENGTGSWLYVLDSFFSVCIIGSLVVIVWRGVWNIMDKCLYPETMDFSAILSLIIGYTIVLTAFALQPVIKKFVNKLSGFKKLLTVDIYLLFSFVGAVNVWRGLWILLDHYFIPEAPVTSYWISHIACFVFLVLVNSSNSILVRGVYIDAEEDGTQCVDFPCYYVRLLVQKRKRRKQRHIEEEDKEMMQIKVGIDEQTNNTNQKILLPNENGGTIFNETEEQEEMLNSTAKIV</sequence>
<evidence type="ECO:0000313" key="2">
    <source>
        <dbReference type="EMBL" id="VVC30492.1"/>
    </source>
</evidence>
<evidence type="ECO:0000313" key="3">
    <source>
        <dbReference type="Proteomes" id="UP000325440"/>
    </source>
</evidence>
<dbReference type="GO" id="GO:0007270">
    <property type="term" value="P:neuron-neuron synaptic transmission"/>
    <property type="evidence" value="ECO:0007669"/>
    <property type="project" value="TreeGrafter"/>
</dbReference>
<dbReference type="OrthoDB" id="45313at2759"/>
<feature type="transmembrane region" description="Helical" evidence="1">
    <location>
        <begin position="146"/>
        <end position="163"/>
    </location>
</feature>
<accession>A0A5E4MHV4</accession>
<proteinExistence type="predicted"/>
<keyword evidence="1" id="KW-0812">Transmembrane</keyword>
<organism evidence="2 3">
    <name type="scientific">Cinara cedri</name>
    <dbReference type="NCBI Taxonomy" id="506608"/>
    <lineage>
        <taxon>Eukaryota</taxon>
        <taxon>Metazoa</taxon>
        <taxon>Ecdysozoa</taxon>
        <taxon>Arthropoda</taxon>
        <taxon>Hexapoda</taxon>
        <taxon>Insecta</taxon>
        <taxon>Pterygota</taxon>
        <taxon>Neoptera</taxon>
        <taxon>Paraneoptera</taxon>
        <taxon>Hemiptera</taxon>
        <taxon>Sternorrhyncha</taxon>
        <taxon>Aphidomorpha</taxon>
        <taxon>Aphidoidea</taxon>
        <taxon>Aphididae</taxon>
        <taxon>Lachninae</taxon>
        <taxon>Cinara</taxon>
    </lineage>
</organism>
<dbReference type="PANTHER" id="PTHR35270">
    <property type="entry name" value="FUSELESS, ISOFORM A"/>
    <property type="match status" value="1"/>
</dbReference>
<name>A0A5E4MHV4_9HEMI</name>
<dbReference type="EMBL" id="CABPRJ010000520">
    <property type="protein sequence ID" value="VVC30492.1"/>
    <property type="molecule type" value="Genomic_DNA"/>
</dbReference>
<keyword evidence="1" id="KW-1133">Transmembrane helix</keyword>
<keyword evidence="1" id="KW-0472">Membrane</keyword>
<dbReference type="Pfam" id="PF15993">
    <property type="entry name" value="Fuseless"/>
    <property type="match status" value="1"/>
</dbReference>